<feature type="domain" description="F-box" evidence="1">
    <location>
        <begin position="45"/>
        <end position="78"/>
    </location>
</feature>
<evidence type="ECO:0000313" key="2">
    <source>
        <dbReference type="EMBL" id="CCX30225.1"/>
    </source>
</evidence>
<protein>
    <recommendedName>
        <fullName evidence="1">F-box domain-containing protein</fullName>
    </recommendedName>
</protein>
<reference evidence="2 3" key="1">
    <citation type="journal article" date="2013" name="PLoS Genet.">
        <title>The genome and development-dependent transcriptomes of Pyronema confluens: a window into fungal evolution.</title>
        <authorList>
            <person name="Traeger S."/>
            <person name="Altegoer F."/>
            <person name="Freitag M."/>
            <person name="Gabaldon T."/>
            <person name="Kempken F."/>
            <person name="Kumar A."/>
            <person name="Marcet-Houben M."/>
            <person name="Poggeler S."/>
            <person name="Stajich J.E."/>
            <person name="Nowrousian M."/>
        </authorList>
    </citation>
    <scope>NUCLEOTIDE SEQUENCE [LARGE SCALE GENOMIC DNA]</scope>
    <source>
        <strain evidence="3">CBS 100304</strain>
        <tissue evidence="2">Vegetative mycelium</tissue>
    </source>
</reference>
<evidence type="ECO:0000313" key="3">
    <source>
        <dbReference type="Proteomes" id="UP000018144"/>
    </source>
</evidence>
<dbReference type="InterPro" id="IPR001810">
    <property type="entry name" value="F-box_dom"/>
</dbReference>
<accession>U4LLJ3</accession>
<dbReference type="Pfam" id="PF00646">
    <property type="entry name" value="F-box"/>
    <property type="match status" value="1"/>
</dbReference>
<proteinExistence type="predicted"/>
<evidence type="ECO:0000259" key="1">
    <source>
        <dbReference type="Pfam" id="PF00646"/>
    </source>
</evidence>
<sequence length="293" mass="33495">MSLNSSDNLHFDAVYCRPEYQHFYNLPSLISLSPPPRPSPLPTAPLVILFEIFLHLPTISDAANFSQTCHSIYDVWATYNSSISLQLIQKDPRVTYEGSPGVQEWPVLKFAQELSRVQQSGLREPEDALATAKRQLSNANEVRNIVAHLHPIFHAYRLRCKPWSNYIQRGRIYHHVTISLSHWDEQGWMMLVQGIYKLWIAWLKGTTRYLHQKASKTSPPAPGNPVVVATMLEYLTGLPRMDMEGFPKLPKGFEWEPVGKDKVILRRIAHDLVRVADEVARGVYVKAKEEGDE</sequence>
<keyword evidence="3" id="KW-1185">Reference proteome</keyword>
<name>U4LLJ3_PYROM</name>
<organism evidence="2 3">
    <name type="scientific">Pyronema omphalodes (strain CBS 100304)</name>
    <name type="common">Pyronema confluens</name>
    <dbReference type="NCBI Taxonomy" id="1076935"/>
    <lineage>
        <taxon>Eukaryota</taxon>
        <taxon>Fungi</taxon>
        <taxon>Dikarya</taxon>
        <taxon>Ascomycota</taxon>
        <taxon>Pezizomycotina</taxon>
        <taxon>Pezizomycetes</taxon>
        <taxon>Pezizales</taxon>
        <taxon>Pyronemataceae</taxon>
        <taxon>Pyronema</taxon>
    </lineage>
</organism>
<gene>
    <name evidence="2" type="ORF">PCON_08327</name>
</gene>
<dbReference type="AlphaFoldDB" id="U4LLJ3"/>
<dbReference type="EMBL" id="HF935428">
    <property type="protein sequence ID" value="CCX30225.1"/>
    <property type="molecule type" value="Genomic_DNA"/>
</dbReference>
<dbReference type="Proteomes" id="UP000018144">
    <property type="component" value="Unassembled WGS sequence"/>
</dbReference>